<feature type="domain" description="Nicotinate phosphoribosyltransferase C-terminal" evidence="12">
    <location>
        <begin position="383"/>
        <end position="492"/>
    </location>
</feature>
<comment type="catalytic activity">
    <reaction evidence="8 9">
        <text>5-phospho-alpha-D-ribose 1-diphosphate + nicotinate + ATP + H2O = nicotinate beta-D-ribonucleotide + ADP + phosphate + diphosphate</text>
        <dbReference type="Rhea" id="RHEA:36163"/>
        <dbReference type="ChEBI" id="CHEBI:15377"/>
        <dbReference type="ChEBI" id="CHEBI:30616"/>
        <dbReference type="ChEBI" id="CHEBI:32544"/>
        <dbReference type="ChEBI" id="CHEBI:33019"/>
        <dbReference type="ChEBI" id="CHEBI:43474"/>
        <dbReference type="ChEBI" id="CHEBI:57502"/>
        <dbReference type="ChEBI" id="CHEBI:58017"/>
        <dbReference type="ChEBI" id="CHEBI:456216"/>
        <dbReference type="EC" id="6.3.4.21"/>
    </reaction>
</comment>
<dbReference type="EMBL" id="DVOL01000081">
    <property type="protein sequence ID" value="HIV11160.1"/>
    <property type="molecule type" value="Genomic_DNA"/>
</dbReference>
<keyword evidence="4" id="KW-0597">Phosphoprotein</keyword>
<evidence type="ECO:0000256" key="9">
    <source>
        <dbReference type="RuleBase" id="RU365100"/>
    </source>
</evidence>
<dbReference type="PANTHER" id="PTHR11098">
    <property type="entry name" value="NICOTINATE PHOSPHORIBOSYLTRANSFERASE"/>
    <property type="match status" value="1"/>
</dbReference>
<accession>A0A9D1NQV6</accession>
<dbReference type="PANTHER" id="PTHR11098:SF1">
    <property type="entry name" value="NICOTINATE PHOSPHORIBOSYLTRANSFERASE"/>
    <property type="match status" value="1"/>
</dbReference>
<keyword evidence="7 9" id="KW-0808">Transferase</keyword>
<comment type="PTM">
    <text evidence="9">Transiently phosphorylated on a His residue during the reaction cycle. Phosphorylation strongly increases the affinity for substrates and increases the rate of nicotinate D-ribonucleotide production. Dephosphorylation regenerates the low-affinity form of the enzyme, leading to product release.</text>
</comment>
<dbReference type="SUPFAM" id="SSF54675">
    <property type="entry name" value="Nicotinate/Quinolinate PRTase N-terminal domain-like"/>
    <property type="match status" value="1"/>
</dbReference>
<dbReference type="Pfam" id="PF17956">
    <property type="entry name" value="NAPRTase_C"/>
    <property type="match status" value="1"/>
</dbReference>
<dbReference type="FunFam" id="3.20.20.70:FF:000076">
    <property type="entry name" value="Nicotinate phosphoribosyltransferase"/>
    <property type="match status" value="1"/>
</dbReference>
<dbReference type="SUPFAM" id="SSF51690">
    <property type="entry name" value="Nicotinate/Quinolinate PRTase C-terminal domain-like"/>
    <property type="match status" value="1"/>
</dbReference>
<comment type="caution">
    <text evidence="13">The sequence shown here is derived from an EMBL/GenBank/DDBJ whole genome shotgun (WGS) entry which is preliminary data.</text>
</comment>
<evidence type="ECO:0000256" key="5">
    <source>
        <dbReference type="ARBA" id="ARBA00022598"/>
    </source>
</evidence>
<dbReference type="InterPro" id="IPR006405">
    <property type="entry name" value="Nic_PRibTrfase_pncB"/>
</dbReference>
<dbReference type="PIRSF" id="PIRSF000484">
    <property type="entry name" value="NAPRT"/>
    <property type="match status" value="1"/>
</dbReference>
<dbReference type="AlphaFoldDB" id="A0A9D1NQV6"/>
<evidence type="ECO:0000256" key="8">
    <source>
        <dbReference type="ARBA" id="ARBA00048668"/>
    </source>
</evidence>
<evidence type="ECO:0000259" key="12">
    <source>
        <dbReference type="Pfam" id="PF17956"/>
    </source>
</evidence>
<evidence type="ECO:0000313" key="13">
    <source>
        <dbReference type="EMBL" id="HIV11160.1"/>
    </source>
</evidence>
<organism evidence="13 14">
    <name type="scientific">Candidatus Faeciplasma avium</name>
    <dbReference type="NCBI Taxonomy" id="2840798"/>
    <lineage>
        <taxon>Bacteria</taxon>
        <taxon>Bacillati</taxon>
        <taxon>Bacillota</taxon>
        <taxon>Clostridia</taxon>
        <taxon>Eubacteriales</taxon>
        <taxon>Oscillospiraceae</taxon>
        <taxon>Oscillospiraceae incertae sedis</taxon>
        <taxon>Candidatus Faeciplasma</taxon>
    </lineage>
</organism>
<dbReference type="GO" id="GO:0005829">
    <property type="term" value="C:cytosol"/>
    <property type="evidence" value="ECO:0007669"/>
    <property type="project" value="TreeGrafter"/>
</dbReference>
<dbReference type="InterPro" id="IPR007229">
    <property type="entry name" value="Nic_PRibTrfase-Fam"/>
</dbReference>
<dbReference type="Pfam" id="PF17767">
    <property type="entry name" value="NAPRTase_N"/>
    <property type="match status" value="1"/>
</dbReference>
<dbReference type="InterPro" id="IPR041619">
    <property type="entry name" value="NAPRTase_C"/>
</dbReference>
<feature type="domain" description="Nicotinate/nicotinamide phosphoribosyltransferase" evidence="10">
    <location>
        <begin position="175"/>
        <end position="362"/>
    </location>
</feature>
<evidence type="ECO:0000256" key="7">
    <source>
        <dbReference type="ARBA" id="ARBA00022679"/>
    </source>
</evidence>
<dbReference type="InterPro" id="IPR013785">
    <property type="entry name" value="Aldolase_TIM"/>
</dbReference>
<dbReference type="GO" id="GO:0047280">
    <property type="term" value="F:nicotinamide phosphoribosyltransferase activity"/>
    <property type="evidence" value="ECO:0007669"/>
    <property type="project" value="UniProtKB-ARBA"/>
</dbReference>
<evidence type="ECO:0000256" key="1">
    <source>
        <dbReference type="ARBA" id="ARBA00004952"/>
    </source>
</evidence>
<name>A0A9D1NQV6_9FIRM</name>
<proteinExistence type="inferred from homology"/>
<evidence type="ECO:0000313" key="14">
    <source>
        <dbReference type="Proteomes" id="UP000823960"/>
    </source>
</evidence>
<gene>
    <name evidence="13" type="ORF">IAD28_05660</name>
</gene>
<evidence type="ECO:0000256" key="6">
    <source>
        <dbReference type="ARBA" id="ARBA00022642"/>
    </source>
</evidence>
<evidence type="ECO:0000256" key="4">
    <source>
        <dbReference type="ARBA" id="ARBA00022553"/>
    </source>
</evidence>
<dbReference type="GO" id="GO:0034355">
    <property type="term" value="P:NAD+ biosynthetic process via the salvage pathway"/>
    <property type="evidence" value="ECO:0007669"/>
    <property type="project" value="UniProtKB-ARBA"/>
</dbReference>
<keyword evidence="6 9" id="KW-0662">Pyridine nucleotide biosynthesis</keyword>
<reference evidence="13" key="2">
    <citation type="journal article" date="2021" name="PeerJ">
        <title>Extensive microbial diversity within the chicken gut microbiome revealed by metagenomics and culture.</title>
        <authorList>
            <person name="Gilroy R."/>
            <person name="Ravi A."/>
            <person name="Getino M."/>
            <person name="Pursley I."/>
            <person name="Horton D.L."/>
            <person name="Alikhan N.F."/>
            <person name="Baker D."/>
            <person name="Gharbi K."/>
            <person name="Hall N."/>
            <person name="Watson M."/>
            <person name="Adriaenssens E.M."/>
            <person name="Foster-Nyarko E."/>
            <person name="Jarju S."/>
            <person name="Secka A."/>
            <person name="Antonio M."/>
            <person name="Oren A."/>
            <person name="Chaudhuri R.R."/>
            <person name="La Ragione R."/>
            <person name="Hildebrand F."/>
            <person name="Pallen M.J."/>
        </authorList>
    </citation>
    <scope>NUCLEOTIDE SEQUENCE</scope>
    <source>
        <strain evidence="13">1370</strain>
    </source>
</reference>
<comment type="similarity">
    <text evidence="2 9">Belongs to the NAPRTase family.</text>
</comment>
<dbReference type="Proteomes" id="UP000823960">
    <property type="component" value="Unassembled WGS sequence"/>
</dbReference>
<dbReference type="CDD" id="cd01570">
    <property type="entry name" value="NAPRTase_A"/>
    <property type="match status" value="1"/>
</dbReference>
<evidence type="ECO:0000259" key="10">
    <source>
        <dbReference type="Pfam" id="PF04095"/>
    </source>
</evidence>
<sequence length="504" mass="56681">MLDDILDELYYCDESDTDGIISLKHANLSMLCDFYELTMGSGYFENGFKDKICYFDLFYRNPPDNGGFVIACGLESVVDYILNLRFDDDDISYLRGKRLFSEEFLDYLRDFHFTGDIWAVPEGTVVFPNVPILTVKAPAIEAQLIETYLLLAINHQSLIATKTSRIVRAAGGRAVSEFGARRAHGVSAAVLGARAAYIAGASGSSCTLSDQLFGVPASGTMAHSWVQLFPSELDAFRCYCKTFPDGVTLLVDTYNVLKSGVPNAIRAFDEVLKPCGKRPFAIRLDSGDIAYLSKKARKMLDDAGYTDCRIIASNSLDEYLIKDMLMQGARVDLFGVGERLITSKSSAVLDGVYKLVAVEENGRAVPRIKLSENVQKITNPHFKRVYRLYDNKSGKAVADYLCLREERVDSSKPLEIFDPSFTWKRQTLTDYTAKEMLLPVFIGGRLVTSLPELEDIRKHCQRELSTMWDSVLRFENPHEHYVDLSKRLWDIKQELLLRHSEGGL</sequence>
<dbReference type="GO" id="GO:0004516">
    <property type="term" value="F:nicotinate phosphoribosyltransferase activity"/>
    <property type="evidence" value="ECO:0007669"/>
    <property type="project" value="UniProtKB-UniRule"/>
</dbReference>
<feature type="domain" description="Nicotinate phosphoribosyltransferase N-terminal" evidence="11">
    <location>
        <begin position="30"/>
        <end position="154"/>
    </location>
</feature>
<keyword evidence="5 9" id="KW-0436">Ligase</keyword>
<dbReference type="NCBIfam" id="NF006695">
    <property type="entry name" value="PRK09243.1-2"/>
    <property type="match status" value="1"/>
</dbReference>
<keyword evidence="13" id="KW-0328">Glycosyltransferase</keyword>
<dbReference type="Gene3D" id="3.20.140.10">
    <property type="entry name" value="nicotinate phosphoribosyltransferase"/>
    <property type="match status" value="1"/>
</dbReference>
<dbReference type="EC" id="6.3.4.21" evidence="3 9"/>
<evidence type="ECO:0000256" key="3">
    <source>
        <dbReference type="ARBA" id="ARBA00013236"/>
    </source>
</evidence>
<evidence type="ECO:0000256" key="2">
    <source>
        <dbReference type="ARBA" id="ARBA00010897"/>
    </source>
</evidence>
<dbReference type="Pfam" id="PF04095">
    <property type="entry name" value="NAPRTase"/>
    <property type="match status" value="1"/>
</dbReference>
<dbReference type="NCBIfam" id="TIGR01513">
    <property type="entry name" value="NAPRTase_put"/>
    <property type="match status" value="1"/>
</dbReference>
<comment type="pathway">
    <text evidence="1 9">Cofactor biosynthesis; NAD(+) biosynthesis; nicotinate D-ribonucleotide from nicotinate: step 1/1.</text>
</comment>
<dbReference type="InterPro" id="IPR041525">
    <property type="entry name" value="N/Namide_PRibTrfase"/>
</dbReference>
<protein>
    <recommendedName>
        <fullName evidence="3 9">Nicotinate phosphoribosyltransferase</fullName>
        <ecNumber evidence="3 9">6.3.4.21</ecNumber>
    </recommendedName>
</protein>
<dbReference type="InterPro" id="IPR036068">
    <property type="entry name" value="Nicotinate_pribotase-like_C"/>
</dbReference>
<evidence type="ECO:0000259" key="11">
    <source>
        <dbReference type="Pfam" id="PF17767"/>
    </source>
</evidence>
<dbReference type="Gene3D" id="3.20.20.70">
    <property type="entry name" value="Aldolase class I"/>
    <property type="match status" value="1"/>
</dbReference>
<reference evidence="13" key="1">
    <citation type="submission" date="2020-10" db="EMBL/GenBank/DDBJ databases">
        <authorList>
            <person name="Gilroy R."/>
        </authorList>
    </citation>
    <scope>NUCLEOTIDE SEQUENCE</scope>
    <source>
        <strain evidence="13">1370</strain>
    </source>
</reference>
<comment type="function">
    <text evidence="9">Catalyzes the first step in the biosynthesis of NAD from nicotinic acid, the ATP-dependent synthesis of beta-nicotinate D-ribonucleotide from nicotinate and 5-phospho-D-ribose 1-phosphate.</text>
</comment>
<dbReference type="InterPro" id="IPR040727">
    <property type="entry name" value="NAPRTase_N"/>
</dbReference>
<dbReference type="NCBIfam" id="NF009131">
    <property type="entry name" value="PRK12484.1"/>
    <property type="match status" value="1"/>
</dbReference>